<keyword evidence="1" id="KW-0539">Nucleus</keyword>
<evidence type="ECO:0000313" key="3">
    <source>
        <dbReference type="EMBL" id="KAK5048794.1"/>
    </source>
</evidence>
<dbReference type="CDD" id="cd12148">
    <property type="entry name" value="fungal_TF_MHR"/>
    <property type="match status" value="1"/>
</dbReference>
<dbReference type="InterPro" id="IPR050987">
    <property type="entry name" value="AtrR-like"/>
</dbReference>
<evidence type="ECO:0000256" key="1">
    <source>
        <dbReference type="ARBA" id="ARBA00023242"/>
    </source>
</evidence>
<keyword evidence="4" id="KW-1185">Reference proteome</keyword>
<dbReference type="PANTHER" id="PTHR46910:SF11">
    <property type="entry name" value="ZN(2)-C6 FUNGAL-TYPE DOMAIN-CONTAINING PROTEIN"/>
    <property type="match status" value="1"/>
</dbReference>
<comment type="caution">
    <text evidence="3">The sequence shown here is derived from an EMBL/GenBank/DDBJ whole genome shotgun (WGS) entry which is preliminary data.</text>
</comment>
<protein>
    <recommendedName>
        <fullName evidence="2">Xylanolytic transcriptional activator regulatory domain-containing protein</fullName>
    </recommendedName>
</protein>
<evidence type="ECO:0000259" key="2">
    <source>
        <dbReference type="SMART" id="SM00906"/>
    </source>
</evidence>
<proteinExistence type="predicted"/>
<dbReference type="Proteomes" id="UP001345691">
    <property type="component" value="Unassembled WGS sequence"/>
</dbReference>
<sequence length="324" mass="36521">MGTSVRLCYQLGIDNQQSLAGMTDFDVYMRIRIFWCIYCLERNISHQCGAPYQINKKDIAIDLPSELKSGLQGFVSNEGSLTPIPRQLATIKWARLCSDMWDSMFGVTARQVNTEFIVVTDAQILLLLNEMPPALRWTSATLKAIDDIQYPRYIVRQSIVLHLRVNHLRLLLRRSDLLDTKNGGRTASLCVEIAASSVDAMYEYRFSPLKQDTQRFPTTSFLSGTIVVLIAVILANKVDRASFQVASNAFRKAVELLEDIAPGFSLARRVMLRLQNVIRATTQTMTTNQDNGRQAALSRVDSAPIQRDPLQNTIMLSSTSIWKI</sequence>
<evidence type="ECO:0000313" key="4">
    <source>
        <dbReference type="Proteomes" id="UP001345691"/>
    </source>
</evidence>
<dbReference type="Pfam" id="PF04082">
    <property type="entry name" value="Fungal_trans"/>
    <property type="match status" value="1"/>
</dbReference>
<organism evidence="3 4">
    <name type="scientific">Exophiala sideris</name>
    <dbReference type="NCBI Taxonomy" id="1016849"/>
    <lineage>
        <taxon>Eukaryota</taxon>
        <taxon>Fungi</taxon>
        <taxon>Dikarya</taxon>
        <taxon>Ascomycota</taxon>
        <taxon>Pezizomycotina</taxon>
        <taxon>Eurotiomycetes</taxon>
        <taxon>Chaetothyriomycetidae</taxon>
        <taxon>Chaetothyriales</taxon>
        <taxon>Herpotrichiellaceae</taxon>
        <taxon>Exophiala</taxon>
    </lineage>
</organism>
<reference evidence="3 4" key="1">
    <citation type="submission" date="2023-08" db="EMBL/GenBank/DDBJ databases">
        <title>Black Yeasts Isolated from many extreme environments.</title>
        <authorList>
            <person name="Coleine C."/>
            <person name="Stajich J.E."/>
            <person name="Selbmann L."/>
        </authorList>
    </citation>
    <scope>NUCLEOTIDE SEQUENCE [LARGE SCALE GENOMIC DNA]</scope>
    <source>
        <strain evidence="3 4">CCFEE 6328</strain>
    </source>
</reference>
<dbReference type="EMBL" id="JAVRRF010000051">
    <property type="protein sequence ID" value="KAK5048794.1"/>
    <property type="molecule type" value="Genomic_DNA"/>
</dbReference>
<dbReference type="InterPro" id="IPR007219">
    <property type="entry name" value="XnlR_reg_dom"/>
</dbReference>
<accession>A0ABR0IVA9</accession>
<dbReference type="SMART" id="SM00906">
    <property type="entry name" value="Fungal_trans"/>
    <property type="match status" value="1"/>
</dbReference>
<name>A0ABR0IVA9_9EURO</name>
<feature type="domain" description="Xylanolytic transcriptional activator regulatory" evidence="2">
    <location>
        <begin position="2"/>
        <end position="70"/>
    </location>
</feature>
<gene>
    <name evidence="3" type="ORF">LTR69_011257</name>
</gene>
<dbReference type="PANTHER" id="PTHR46910">
    <property type="entry name" value="TRANSCRIPTION FACTOR PDR1"/>
    <property type="match status" value="1"/>
</dbReference>